<dbReference type="AlphaFoldDB" id="A0A1G9QCJ1"/>
<keyword evidence="3" id="KW-1185">Reference proteome</keyword>
<reference evidence="2 3" key="1">
    <citation type="submission" date="2016-10" db="EMBL/GenBank/DDBJ databases">
        <authorList>
            <person name="de Groot N.N."/>
        </authorList>
    </citation>
    <scope>NUCLEOTIDE SEQUENCE [LARGE SCALE GENOMIC DNA]</scope>
    <source>
        <strain evidence="2 3">DSM 16981</strain>
    </source>
</reference>
<feature type="compositionally biased region" description="Low complexity" evidence="1">
    <location>
        <begin position="33"/>
        <end position="42"/>
    </location>
</feature>
<proteinExistence type="predicted"/>
<dbReference type="Proteomes" id="UP000199309">
    <property type="component" value="Unassembled WGS sequence"/>
</dbReference>
<feature type="compositionally biased region" description="Basic residues" evidence="1">
    <location>
        <begin position="43"/>
        <end position="56"/>
    </location>
</feature>
<sequence>MAKRKKVKGFKNNAVLIAQRQGVSLKTASAELASGTRRASAGARRKNPALNKVRGK</sequence>
<gene>
    <name evidence="2" type="ORF">SAMN05660299_00191</name>
</gene>
<dbReference type="RefSeq" id="WP_176762816.1">
    <property type="nucleotide sequence ID" value="NZ_FNHQ01000001.1"/>
</dbReference>
<feature type="region of interest" description="Disordered" evidence="1">
    <location>
        <begin position="29"/>
        <end position="56"/>
    </location>
</feature>
<name>A0A1G9QCJ1_9FIRM</name>
<evidence type="ECO:0000313" key="2">
    <source>
        <dbReference type="EMBL" id="SDM08746.1"/>
    </source>
</evidence>
<evidence type="ECO:0000313" key="3">
    <source>
        <dbReference type="Proteomes" id="UP000199309"/>
    </source>
</evidence>
<organism evidence="2 3">
    <name type="scientific">Megasphaera paucivorans</name>
    <dbReference type="NCBI Taxonomy" id="349095"/>
    <lineage>
        <taxon>Bacteria</taxon>
        <taxon>Bacillati</taxon>
        <taxon>Bacillota</taxon>
        <taxon>Negativicutes</taxon>
        <taxon>Veillonellales</taxon>
        <taxon>Veillonellaceae</taxon>
        <taxon>Megasphaera</taxon>
    </lineage>
</organism>
<protein>
    <submittedName>
        <fullName evidence="2">Uncharacterized protein</fullName>
    </submittedName>
</protein>
<dbReference type="STRING" id="349095.SAMN05660299_00191"/>
<accession>A0A1G9QCJ1</accession>
<evidence type="ECO:0000256" key="1">
    <source>
        <dbReference type="SAM" id="MobiDB-lite"/>
    </source>
</evidence>
<dbReference type="EMBL" id="FNHQ01000001">
    <property type="protein sequence ID" value="SDM08746.1"/>
    <property type="molecule type" value="Genomic_DNA"/>
</dbReference>